<keyword evidence="5" id="KW-0560">Oxidoreductase</keyword>
<dbReference type="InterPro" id="IPR036291">
    <property type="entry name" value="NAD(P)-bd_dom_sf"/>
</dbReference>
<protein>
    <submittedName>
        <fullName evidence="8">Theronine dehydrogenase-like Zn-dependent dehydrogenase</fullName>
    </submittedName>
</protein>
<keyword evidence="3" id="KW-0479">Metal-binding</keyword>
<dbReference type="STRING" id="706587.Desti_1671"/>
<evidence type="ECO:0000259" key="6">
    <source>
        <dbReference type="Pfam" id="PF00107"/>
    </source>
</evidence>
<organism evidence="8 9">
    <name type="scientific">Desulfomonile tiedjei (strain ATCC 49306 / DSM 6799 / DCB-1)</name>
    <dbReference type="NCBI Taxonomy" id="706587"/>
    <lineage>
        <taxon>Bacteria</taxon>
        <taxon>Pseudomonadati</taxon>
        <taxon>Thermodesulfobacteriota</taxon>
        <taxon>Desulfomonilia</taxon>
        <taxon>Desulfomonilales</taxon>
        <taxon>Desulfomonilaceae</taxon>
        <taxon>Desulfomonile</taxon>
    </lineage>
</organism>
<dbReference type="Gene3D" id="3.40.50.720">
    <property type="entry name" value="NAD(P)-binding Rossmann-like Domain"/>
    <property type="match status" value="1"/>
</dbReference>
<dbReference type="Proteomes" id="UP000006055">
    <property type="component" value="Chromosome"/>
</dbReference>
<dbReference type="InterPro" id="IPR013154">
    <property type="entry name" value="ADH-like_N"/>
</dbReference>
<evidence type="ECO:0000313" key="8">
    <source>
        <dbReference type="EMBL" id="AFM24382.1"/>
    </source>
</evidence>
<comment type="cofactor">
    <cofactor evidence="1">
        <name>Zn(2+)</name>
        <dbReference type="ChEBI" id="CHEBI:29105"/>
    </cofactor>
</comment>
<dbReference type="EMBL" id="CP003360">
    <property type="protein sequence ID" value="AFM24382.1"/>
    <property type="molecule type" value="Genomic_DNA"/>
</dbReference>
<dbReference type="SUPFAM" id="SSF51735">
    <property type="entry name" value="NAD(P)-binding Rossmann-fold domains"/>
    <property type="match status" value="1"/>
</dbReference>
<keyword evidence="9" id="KW-1185">Reference proteome</keyword>
<dbReference type="PANTHER" id="PTHR43350">
    <property type="entry name" value="NAD-DEPENDENT ALCOHOL DEHYDROGENASE"/>
    <property type="match status" value="1"/>
</dbReference>
<dbReference type="RefSeq" id="WP_014809530.1">
    <property type="nucleotide sequence ID" value="NC_018025.1"/>
</dbReference>
<evidence type="ECO:0000313" key="9">
    <source>
        <dbReference type="Proteomes" id="UP000006055"/>
    </source>
</evidence>
<evidence type="ECO:0000256" key="4">
    <source>
        <dbReference type="ARBA" id="ARBA00022833"/>
    </source>
</evidence>
<dbReference type="GO" id="GO:0016491">
    <property type="term" value="F:oxidoreductase activity"/>
    <property type="evidence" value="ECO:0007669"/>
    <property type="project" value="UniProtKB-KW"/>
</dbReference>
<dbReference type="PANTHER" id="PTHR43350:SF2">
    <property type="entry name" value="GROES-LIKE ZINC-BINDING ALCOHOL DEHYDROGENASE FAMILY PROTEIN"/>
    <property type="match status" value="1"/>
</dbReference>
<evidence type="ECO:0000256" key="1">
    <source>
        <dbReference type="ARBA" id="ARBA00001947"/>
    </source>
</evidence>
<evidence type="ECO:0000256" key="2">
    <source>
        <dbReference type="ARBA" id="ARBA00008072"/>
    </source>
</evidence>
<proteinExistence type="inferred from homology"/>
<evidence type="ECO:0000256" key="3">
    <source>
        <dbReference type="ARBA" id="ARBA00022723"/>
    </source>
</evidence>
<dbReference type="eggNOG" id="COG1063">
    <property type="taxonomic scope" value="Bacteria"/>
</dbReference>
<dbReference type="InterPro" id="IPR011032">
    <property type="entry name" value="GroES-like_sf"/>
</dbReference>
<dbReference type="Pfam" id="PF08240">
    <property type="entry name" value="ADH_N"/>
    <property type="match status" value="1"/>
</dbReference>
<gene>
    <name evidence="8" type="ordered locus">Desti_1671</name>
</gene>
<dbReference type="InterPro" id="IPR013149">
    <property type="entry name" value="ADH-like_C"/>
</dbReference>
<comment type="similarity">
    <text evidence="2">Belongs to the zinc-containing alcohol dehydrogenase family.</text>
</comment>
<keyword evidence="4" id="KW-0862">Zinc</keyword>
<dbReference type="GO" id="GO:0046872">
    <property type="term" value="F:metal ion binding"/>
    <property type="evidence" value="ECO:0007669"/>
    <property type="project" value="UniProtKB-KW"/>
</dbReference>
<name>I4C491_DESTA</name>
<sequence>MKALVFDGNLSLKDLPVPEPSPNEALVKVLTAGICKTDVEISRGYMDFQGVLGHEFVGTVEQSPDPEQLGERVVGEINAGCGTCSWCKAGMERHCPNRTCLGILGRNGAMAEYLTLPPSNLISVPENLATERAVFAEPLAAALEILEQVHVKPADEVLVIGDGKLGLLVCMVLRLTGCKLLLVGKHPEKLKYFQDLGGSTALLHELADTRDKFDVVVEASGSPGGWKLALDRVKPRGTLVLKSTYHGSLEFNTAPLVIDEITVVGSRCGQLAPALRVMSQGLVDPTPLISGTFLLTEAETAFVKSQEPSSMKVLLKIGS</sequence>
<dbReference type="CDD" id="cd08242">
    <property type="entry name" value="MDR_like"/>
    <property type="match status" value="1"/>
</dbReference>
<dbReference type="SUPFAM" id="SSF50129">
    <property type="entry name" value="GroES-like"/>
    <property type="match status" value="1"/>
</dbReference>
<dbReference type="HOGENOM" id="CLU_026673_11_0_7"/>
<feature type="domain" description="Alcohol dehydrogenase-like C-terminal" evidence="6">
    <location>
        <begin position="165"/>
        <end position="270"/>
    </location>
</feature>
<feature type="domain" description="Alcohol dehydrogenase-like N-terminal" evidence="7">
    <location>
        <begin position="22"/>
        <end position="126"/>
    </location>
</feature>
<evidence type="ECO:0000256" key="5">
    <source>
        <dbReference type="ARBA" id="ARBA00023002"/>
    </source>
</evidence>
<reference evidence="9" key="1">
    <citation type="submission" date="2012-06" db="EMBL/GenBank/DDBJ databases">
        <title>Complete sequence of chromosome of Desulfomonile tiedjei DSM 6799.</title>
        <authorList>
            <person name="Lucas S."/>
            <person name="Copeland A."/>
            <person name="Lapidus A."/>
            <person name="Glavina del Rio T."/>
            <person name="Dalin E."/>
            <person name="Tice H."/>
            <person name="Bruce D."/>
            <person name="Goodwin L."/>
            <person name="Pitluck S."/>
            <person name="Peters L."/>
            <person name="Ovchinnikova G."/>
            <person name="Zeytun A."/>
            <person name="Lu M."/>
            <person name="Kyrpides N."/>
            <person name="Mavromatis K."/>
            <person name="Ivanova N."/>
            <person name="Brettin T."/>
            <person name="Detter J.C."/>
            <person name="Han C."/>
            <person name="Larimer F."/>
            <person name="Land M."/>
            <person name="Hauser L."/>
            <person name="Markowitz V."/>
            <person name="Cheng J.-F."/>
            <person name="Hugenholtz P."/>
            <person name="Woyke T."/>
            <person name="Wu D."/>
            <person name="Spring S."/>
            <person name="Schroeder M."/>
            <person name="Brambilla E."/>
            <person name="Klenk H.-P."/>
            <person name="Eisen J.A."/>
        </authorList>
    </citation>
    <scope>NUCLEOTIDE SEQUENCE [LARGE SCALE GENOMIC DNA]</scope>
    <source>
        <strain evidence="9">ATCC 49306 / DSM 6799 / DCB-1</strain>
    </source>
</reference>
<dbReference type="Pfam" id="PF00107">
    <property type="entry name" value="ADH_zinc_N"/>
    <property type="match status" value="1"/>
</dbReference>
<dbReference type="AlphaFoldDB" id="I4C491"/>
<evidence type="ECO:0000259" key="7">
    <source>
        <dbReference type="Pfam" id="PF08240"/>
    </source>
</evidence>
<dbReference type="OrthoDB" id="9773078at2"/>
<dbReference type="Gene3D" id="3.90.180.10">
    <property type="entry name" value="Medium-chain alcohol dehydrogenases, catalytic domain"/>
    <property type="match status" value="1"/>
</dbReference>
<dbReference type="PATRIC" id="fig|706587.4.peg.1909"/>
<dbReference type="KEGG" id="dti:Desti_1671"/>
<accession>I4C491</accession>